<evidence type="ECO:0000256" key="5">
    <source>
        <dbReference type="ARBA" id="ARBA00023319"/>
    </source>
</evidence>
<proteinExistence type="predicted"/>
<dbReference type="InterPro" id="IPR003598">
    <property type="entry name" value="Ig_sub2"/>
</dbReference>
<dbReference type="SMART" id="SM00408">
    <property type="entry name" value="IGc2"/>
    <property type="match status" value="4"/>
</dbReference>
<dbReference type="Proteomes" id="UP000242188">
    <property type="component" value="Unassembled WGS sequence"/>
</dbReference>
<gene>
    <name evidence="10" type="ORF">KP79_PYT22101</name>
</gene>
<keyword evidence="4" id="KW-0325">Glycoprotein</keyword>
<evidence type="ECO:0000256" key="2">
    <source>
        <dbReference type="ARBA" id="ARBA00023136"/>
    </source>
</evidence>
<dbReference type="AlphaFoldDB" id="A0A210PUC7"/>
<dbReference type="Pfam" id="PF13927">
    <property type="entry name" value="Ig_3"/>
    <property type="match status" value="3"/>
</dbReference>
<evidence type="ECO:0000256" key="6">
    <source>
        <dbReference type="SAM" id="MobiDB-lite"/>
    </source>
</evidence>
<accession>A0A210PUC7</accession>
<dbReference type="GO" id="GO:0050839">
    <property type="term" value="F:cell adhesion molecule binding"/>
    <property type="evidence" value="ECO:0007669"/>
    <property type="project" value="TreeGrafter"/>
</dbReference>
<dbReference type="InterPro" id="IPR036179">
    <property type="entry name" value="Ig-like_dom_sf"/>
</dbReference>
<feature type="chain" id="PRO_5013210740" evidence="8">
    <location>
        <begin position="32"/>
        <end position="697"/>
    </location>
</feature>
<evidence type="ECO:0000313" key="11">
    <source>
        <dbReference type="Proteomes" id="UP000242188"/>
    </source>
</evidence>
<dbReference type="STRING" id="6573.A0A210PUC7"/>
<comment type="subcellular location">
    <subcellularLocation>
        <location evidence="1">Membrane</location>
        <topology evidence="1">Single-pass type I membrane protein</topology>
    </subcellularLocation>
</comment>
<feature type="transmembrane region" description="Helical" evidence="7">
    <location>
        <begin position="520"/>
        <end position="544"/>
    </location>
</feature>
<keyword evidence="2 7" id="KW-0472">Membrane</keyword>
<organism evidence="10 11">
    <name type="scientific">Mizuhopecten yessoensis</name>
    <name type="common">Japanese scallop</name>
    <name type="synonym">Patinopecten yessoensis</name>
    <dbReference type="NCBI Taxonomy" id="6573"/>
    <lineage>
        <taxon>Eukaryota</taxon>
        <taxon>Metazoa</taxon>
        <taxon>Spiralia</taxon>
        <taxon>Lophotrochozoa</taxon>
        <taxon>Mollusca</taxon>
        <taxon>Bivalvia</taxon>
        <taxon>Autobranchia</taxon>
        <taxon>Pteriomorphia</taxon>
        <taxon>Pectinida</taxon>
        <taxon>Pectinoidea</taxon>
        <taxon>Pectinidae</taxon>
        <taxon>Mizuhopecten</taxon>
    </lineage>
</organism>
<dbReference type="SUPFAM" id="SSF48726">
    <property type="entry name" value="Immunoglobulin"/>
    <property type="match status" value="5"/>
</dbReference>
<dbReference type="GO" id="GO:0005886">
    <property type="term" value="C:plasma membrane"/>
    <property type="evidence" value="ECO:0007669"/>
    <property type="project" value="TreeGrafter"/>
</dbReference>
<evidence type="ECO:0000256" key="8">
    <source>
        <dbReference type="SAM" id="SignalP"/>
    </source>
</evidence>
<reference evidence="10 11" key="1">
    <citation type="journal article" date="2017" name="Nat. Ecol. Evol.">
        <title>Scallop genome provides insights into evolution of bilaterian karyotype and development.</title>
        <authorList>
            <person name="Wang S."/>
            <person name="Zhang J."/>
            <person name="Jiao W."/>
            <person name="Li J."/>
            <person name="Xun X."/>
            <person name="Sun Y."/>
            <person name="Guo X."/>
            <person name="Huan P."/>
            <person name="Dong B."/>
            <person name="Zhang L."/>
            <person name="Hu X."/>
            <person name="Sun X."/>
            <person name="Wang J."/>
            <person name="Zhao C."/>
            <person name="Wang Y."/>
            <person name="Wang D."/>
            <person name="Huang X."/>
            <person name="Wang R."/>
            <person name="Lv J."/>
            <person name="Li Y."/>
            <person name="Zhang Z."/>
            <person name="Liu B."/>
            <person name="Lu W."/>
            <person name="Hui Y."/>
            <person name="Liang J."/>
            <person name="Zhou Z."/>
            <person name="Hou R."/>
            <person name="Li X."/>
            <person name="Liu Y."/>
            <person name="Li H."/>
            <person name="Ning X."/>
            <person name="Lin Y."/>
            <person name="Zhao L."/>
            <person name="Xing Q."/>
            <person name="Dou J."/>
            <person name="Li Y."/>
            <person name="Mao J."/>
            <person name="Guo H."/>
            <person name="Dou H."/>
            <person name="Li T."/>
            <person name="Mu C."/>
            <person name="Jiang W."/>
            <person name="Fu Q."/>
            <person name="Fu X."/>
            <person name="Miao Y."/>
            <person name="Liu J."/>
            <person name="Yu Q."/>
            <person name="Li R."/>
            <person name="Liao H."/>
            <person name="Li X."/>
            <person name="Kong Y."/>
            <person name="Jiang Z."/>
            <person name="Chourrout D."/>
            <person name="Li R."/>
            <person name="Bao Z."/>
        </authorList>
    </citation>
    <scope>NUCLEOTIDE SEQUENCE [LARGE SCALE GENOMIC DNA]</scope>
    <source>
        <strain evidence="10 11">PY_sf001</strain>
    </source>
</reference>
<evidence type="ECO:0000259" key="9">
    <source>
        <dbReference type="PROSITE" id="PS50835"/>
    </source>
</evidence>
<keyword evidence="5" id="KW-0393">Immunoglobulin domain</keyword>
<dbReference type="PROSITE" id="PS50835">
    <property type="entry name" value="IG_LIKE"/>
    <property type="match status" value="5"/>
</dbReference>
<dbReference type="EMBL" id="NEDP02005490">
    <property type="protein sequence ID" value="OWF40054.1"/>
    <property type="molecule type" value="Genomic_DNA"/>
</dbReference>
<keyword evidence="3" id="KW-1015">Disulfide bond</keyword>
<feature type="domain" description="Ig-like" evidence="9">
    <location>
        <begin position="33"/>
        <end position="135"/>
    </location>
</feature>
<evidence type="ECO:0000256" key="3">
    <source>
        <dbReference type="ARBA" id="ARBA00023157"/>
    </source>
</evidence>
<dbReference type="InterPro" id="IPR003599">
    <property type="entry name" value="Ig_sub"/>
</dbReference>
<feature type="region of interest" description="Disordered" evidence="6">
    <location>
        <begin position="553"/>
        <end position="577"/>
    </location>
</feature>
<dbReference type="InterPro" id="IPR007110">
    <property type="entry name" value="Ig-like_dom"/>
</dbReference>
<dbReference type="PANTHER" id="PTHR11640:SF31">
    <property type="entry name" value="IRREGULAR CHIASM C-ROUGHEST PROTEIN-RELATED"/>
    <property type="match status" value="1"/>
</dbReference>
<dbReference type="PANTHER" id="PTHR11640">
    <property type="entry name" value="NEPHRIN"/>
    <property type="match status" value="1"/>
</dbReference>
<keyword evidence="7" id="KW-0812">Transmembrane</keyword>
<keyword evidence="11" id="KW-1185">Reference proteome</keyword>
<dbReference type="SMART" id="SM00409">
    <property type="entry name" value="IG"/>
    <property type="match status" value="4"/>
</dbReference>
<dbReference type="Gene3D" id="2.60.40.10">
    <property type="entry name" value="Immunoglobulins"/>
    <property type="match status" value="5"/>
</dbReference>
<dbReference type="GO" id="GO:0098609">
    <property type="term" value="P:cell-cell adhesion"/>
    <property type="evidence" value="ECO:0007669"/>
    <property type="project" value="TreeGrafter"/>
</dbReference>
<feature type="domain" description="Ig-like" evidence="9">
    <location>
        <begin position="245"/>
        <end position="327"/>
    </location>
</feature>
<evidence type="ECO:0000313" key="10">
    <source>
        <dbReference type="EMBL" id="OWF40054.1"/>
    </source>
</evidence>
<feature type="domain" description="Ig-like" evidence="9">
    <location>
        <begin position="419"/>
        <end position="511"/>
    </location>
</feature>
<feature type="compositionally biased region" description="Basic and acidic residues" evidence="6">
    <location>
        <begin position="562"/>
        <end position="572"/>
    </location>
</feature>
<protein>
    <submittedName>
        <fullName evidence="10">Kin of IRRE-like protein 1</fullName>
    </submittedName>
</protein>
<dbReference type="GO" id="GO:0005911">
    <property type="term" value="C:cell-cell junction"/>
    <property type="evidence" value="ECO:0007669"/>
    <property type="project" value="TreeGrafter"/>
</dbReference>
<feature type="signal peptide" evidence="8">
    <location>
        <begin position="1"/>
        <end position="31"/>
    </location>
</feature>
<sequence>MMESYGGWQKMLVQSWLYLSLSLLIITRALGSQQFTAQPENTTTTQNSTIVLQCEVKNRQGTLQWTRNRLGLGTVRALPGFPRYSMVGGTNIIGGDTIEEYNLKIVDIQLEDDGEYRCQVTATEQTHGIITNKITLNVQLPPDPPQMGDVSTIAVIQGSPTNVSCQANNGKPGAEITWYQEGVRITHNVFSRTMTRTDKRADTLSVVTIVASKEDAGKKIECRANNPALRVPYKTHAILDVQYPPSLTMAHNISRQIREYDYVRFTCTGTANPYNIQWKWYHDGVGISGSNQNYLDIPSIKRDYHQSRITCEGSNAVGSTRAYETLQIQYGPRFIGAPQHVAVDLGDSATLVCNAEGNPEPNILWTKQDYYNPVSTSPTFNIPEVEAQDLGTYICTATSLVAGFHEVSREILLLQKGPPKILSNKNQYAATGASAKLECLVRSVPTPTKIKWERNNVEIDYASSGRYSELEEPLADGVKHMLQIIQVQESDFGQYNCSVENARGADLITITLLEKDILPLSYIIGGVVGGVALIFLIVIVFVIYHRYKASDSDSYAETDSNTEIKKREKTESPSDFTKSTLMDQWRQDLNFHCPTDYEDLYGQKEHKLNSSGYGTLTSDNYINAYDHHNGGPLFSDYAHRTDEAPPAERFENGYNTYGTSSFRSASRTDFTNPDYTDPYSNRLPPADVNTAKLATTV</sequence>
<dbReference type="OrthoDB" id="6413693at2759"/>
<dbReference type="InterPro" id="IPR051275">
    <property type="entry name" value="Cell_adhesion_signaling"/>
</dbReference>
<feature type="compositionally biased region" description="Polar residues" evidence="6">
    <location>
        <begin position="665"/>
        <end position="674"/>
    </location>
</feature>
<keyword evidence="7" id="KW-1133">Transmembrane helix</keyword>
<keyword evidence="8" id="KW-0732">Signal</keyword>
<evidence type="ECO:0000256" key="1">
    <source>
        <dbReference type="ARBA" id="ARBA00004479"/>
    </source>
</evidence>
<feature type="domain" description="Ig-like" evidence="9">
    <location>
        <begin position="332"/>
        <end position="412"/>
    </location>
</feature>
<comment type="caution">
    <text evidence="10">The sequence shown here is derived from an EMBL/GenBank/DDBJ whole genome shotgun (WGS) entry which is preliminary data.</text>
</comment>
<name>A0A210PUC7_MIZYE</name>
<evidence type="ECO:0000256" key="4">
    <source>
        <dbReference type="ARBA" id="ARBA00023180"/>
    </source>
</evidence>
<evidence type="ECO:0000256" key="7">
    <source>
        <dbReference type="SAM" id="Phobius"/>
    </source>
</evidence>
<dbReference type="Pfam" id="PF08205">
    <property type="entry name" value="C2-set_2"/>
    <property type="match status" value="1"/>
</dbReference>
<dbReference type="InterPro" id="IPR013783">
    <property type="entry name" value="Ig-like_fold"/>
</dbReference>
<feature type="region of interest" description="Disordered" evidence="6">
    <location>
        <begin position="665"/>
        <end position="687"/>
    </location>
</feature>
<dbReference type="InterPro" id="IPR013162">
    <property type="entry name" value="CD80_C2-set"/>
</dbReference>
<feature type="domain" description="Ig-like" evidence="9">
    <location>
        <begin position="145"/>
        <end position="226"/>
    </location>
</feature>